<dbReference type="Proteomes" id="UP000626982">
    <property type="component" value="Unassembled WGS sequence"/>
</dbReference>
<gene>
    <name evidence="1" type="ORF">GCM10010968_15900</name>
</gene>
<dbReference type="RefSeq" id="WP_188717638.1">
    <property type="nucleotide sequence ID" value="NZ_BAABBD010000002.1"/>
</dbReference>
<evidence type="ECO:0000313" key="2">
    <source>
        <dbReference type="Proteomes" id="UP000626982"/>
    </source>
</evidence>
<name>A0ABQ2KI99_9MICO</name>
<dbReference type="EMBL" id="BMLM01000001">
    <property type="protein sequence ID" value="GGN84304.1"/>
    <property type="molecule type" value="Genomic_DNA"/>
</dbReference>
<reference evidence="2" key="1">
    <citation type="journal article" date="2019" name="Int. J. Syst. Evol. Microbiol.">
        <title>The Global Catalogue of Microorganisms (GCM) 10K type strain sequencing project: providing services to taxonomists for standard genome sequencing and annotation.</title>
        <authorList>
            <consortium name="The Broad Institute Genomics Platform"/>
            <consortium name="The Broad Institute Genome Sequencing Center for Infectious Disease"/>
            <person name="Wu L."/>
            <person name="Ma J."/>
        </authorList>
    </citation>
    <scope>NUCLEOTIDE SEQUENCE [LARGE SCALE GENOMIC DNA]</scope>
    <source>
        <strain evidence="2">CGMCC 1.6960</strain>
    </source>
</reference>
<proteinExistence type="predicted"/>
<protein>
    <submittedName>
        <fullName evidence="1">Uncharacterized protein</fullName>
    </submittedName>
</protein>
<evidence type="ECO:0000313" key="1">
    <source>
        <dbReference type="EMBL" id="GGN84304.1"/>
    </source>
</evidence>
<sequence length="84" mass="8614">MTQLMVASSTAILGTAHSGAADLVWATPGEDLWVASRHADGTTTFHGFIEHAFGEYVAVDGEGASLGRHATLEAAQAAFTAGRA</sequence>
<accession>A0ABQ2KI99</accession>
<comment type="caution">
    <text evidence="1">The sequence shown here is derived from an EMBL/GenBank/DDBJ whole genome shotgun (WGS) entry which is preliminary data.</text>
</comment>
<keyword evidence="2" id="KW-1185">Reference proteome</keyword>
<organism evidence="1 2">
    <name type="scientific">Agrococcus terreus</name>
    <dbReference type="NCBI Taxonomy" id="574649"/>
    <lineage>
        <taxon>Bacteria</taxon>
        <taxon>Bacillati</taxon>
        <taxon>Actinomycetota</taxon>
        <taxon>Actinomycetes</taxon>
        <taxon>Micrococcales</taxon>
        <taxon>Microbacteriaceae</taxon>
        <taxon>Agrococcus</taxon>
    </lineage>
</organism>